<accession>A0ABR7G3M9</accession>
<dbReference type="PROSITE" id="PS50995">
    <property type="entry name" value="HTH_MARR_2"/>
    <property type="match status" value="1"/>
</dbReference>
<evidence type="ECO:0000259" key="4">
    <source>
        <dbReference type="PROSITE" id="PS50995"/>
    </source>
</evidence>
<feature type="domain" description="HTH marR-type" evidence="4">
    <location>
        <begin position="1"/>
        <end position="149"/>
    </location>
</feature>
<dbReference type="PANTHER" id="PTHR42756">
    <property type="entry name" value="TRANSCRIPTIONAL REGULATOR, MARR"/>
    <property type="match status" value="1"/>
</dbReference>
<dbReference type="InterPro" id="IPR036390">
    <property type="entry name" value="WH_DNA-bd_sf"/>
</dbReference>
<reference evidence="5 6" key="1">
    <citation type="submission" date="2020-08" db="EMBL/GenBank/DDBJ databases">
        <title>Genome public.</title>
        <authorList>
            <person name="Liu C."/>
            <person name="Sun Q."/>
        </authorList>
    </citation>
    <scope>NUCLEOTIDE SEQUENCE [LARGE SCALE GENOMIC DNA]</scope>
    <source>
        <strain evidence="5 6">NSJ-13</strain>
    </source>
</reference>
<keyword evidence="3" id="KW-0804">Transcription</keyword>
<dbReference type="Gene3D" id="1.10.10.10">
    <property type="entry name" value="Winged helix-like DNA-binding domain superfamily/Winged helix DNA-binding domain"/>
    <property type="match status" value="1"/>
</dbReference>
<gene>
    <name evidence="5" type="ORF">H8S40_00290</name>
</gene>
<dbReference type="Pfam" id="PF13412">
    <property type="entry name" value="HTH_24"/>
    <property type="match status" value="1"/>
</dbReference>
<dbReference type="SUPFAM" id="SSF46785">
    <property type="entry name" value="Winged helix' DNA-binding domain"/>
    <property type="match status" value="1"/>
</dbReference>
<dbReference type="SMART" id="SM00347">
    <property type="entry name" value="HTH_MARR"/>
    <property type="match status" value="1"/>
</dbReference>
<dbReference type="Proteomes" id="UP000631576">
    <property type="component" value="Unassembled WGS sequence"/>
</dbReference>
<evidence type="ECO:0000313" key="5">
    <source>
        <dbReference type="EMBL" id="MBC5682042.1"/>
    </source>
</evidence>
<dbReference type="RefSeq" id="WP_117991295.1">
    <property type="nucleotide sequence ID" value="NZ_JACOPE010000001.1"/>
</dbReference>
<dbReference type="EMBL" id="JACOPE010000001">
    <property type="protein sequence ID" value="MBC5682042.1"/>
    <property type="molecule type" value="Genomic_DNA"/>
</dbReference>
<dbReference type="InterPro" id="IPR036388">
    <property type="entry name" value="WH-like_DNA-bd_sf"/>
</dbReference>
<comment type="caution">
    <text evidence="5">The sequence shown here is derived from an EMBL/GenBank/DDBJ whole genome shotgun (WGS) entry which is preliminary data.</text>
</comment>
<keyword evidence="6" id="KW-1185">Reference proteome</keyword>
<name>A0ABR7G3M9_9FIRM</name>
<dbReference type="CDD" id="cd00090">
    <property type="entry name" value="HTH_ARSR"/>
    <property type="match status" value="1"/>
</dbReference>
<protein>
    <submittedName>
        <fullName evidence="5">Winged helix-turn-helix transcriptional regulator</fullName>
    </submittedName>
</protein>
<organism evidence="5 6">
    <name type="scientific">Ruminococcus hominis</name>
    <dbReference type="NCBI Taxonomy" id="2763065"/>
    <lineage>
        <taxon>Bacteria</taxon>
        <taxon>Bacillati</taxon>
        <taxon>Bacillota</taxon>
        <taxon>Clostridia</taxon>
        <taxon>Eubacteriales</taxon>
        <taxon>Oscillospiraceae</taxon>
        <taxon>Ruminococcus</taxon>
    </lineage>
</organism>
<evidence type="ECO:0000256" key="1">
    <source>
        <dbReference type="ARBA" id="ARBA00023015"/>
    </source>
</evidence>
<dbReference type="InterPro" id="IPR000835">
    <property type="entry name" value="HTH_MarR-typ"/>
</dbReference>
<dbReference type="InterPro" id="IPR011991">
    <property type="entry name" value="ArsR-like_HTH"/>
</dbReference>
<sequence>MNEDKEQLFWGIWNEQEIASSYIAEYDSIPHLYGEYVMYQAEGQIIDLIAQNHNITCSELAEITKKTPSACSQIVRKLKDRGFVIQTRNEKNNRKYNLSLSDVGEKIYEERKHFTKNCQLIMMKMLDRFTEEELIHHIKVQQVINEAYAGDVIRSKEQLK</sequence>
<evidence type="ECO:0000313" key="6">
    <source>
        <dbReference type="Proteomes" id="UP000631576"/>
    </source>
</evidence>
<keyword evidence="1" id="KW-0805">Transcription regulation</keyword>
<evidence type="ECO:0000256" key="3">
    <source>
        <dbReference type="ARBA" id="ARBA00023163"/>
    </source>
</evidence>
<keyword evidence="2" id="KW-0238">DNA-binding</keyword>
<evidence type="ECO:0000256" key="2">
    <source>
        <dbReference type="ARBA" id="ARBA00023125"/>
    </source>
</evidence>
<dbReference type="PANTHER" id="PTHR42756:SF1">
    <property type="entry name" value="TRANSCRIPTIONAL REPRESSOR OF EMRAB OPERON"/>
    <property type="match status" value="1"/>
</dbReference>
<proteinExistence type="predicted"/>